<dbReference type="RefSeq" id="WP_228352804.1">
    <property type="nucleotide sequence ID" value="NZ_JACEGA010000001.1"/>
</dbReference>
<dbReference type="AlphaFoldDB" id="A0A839K0H9"/>
<evidence type="ECO:0000313" key="2">
    <source>
        <dbReference type="EMBL" id="MBB2183126.1"/>
    </source>
</evidence>
<dbReference type="InterPro" id="IPR014535">
    <property type="entry name" value="Hpre_diP_synt_I"/>
</dbReference>
<proteinExistence type="predicted"/>
<reference evidence="2 3" key="1">
    <citation type="submission" date="2020-07" db="EMBL/GenBank/DDBJ databases">
        <title>Characterization and genome sequencing of isolate MD1, a novel member within the family Lachnospiraceae.</title>
        <authorList>
            <person name="Rettenmaier R."/>
            <person name="Di Bello L."/>
            <person name="Zinser C."/>
            <person name="Scheitz K."/>
            <person name="Liebl W."/>
            <person name="Zverlov V."/>
        </authorList>
    </citation>
    <scope>NUCLEOTIDE SEQUENCE [LARGE SCALE GENOMIC DNA]</scope>
    <source>
        <strain evidence="2 3">MD1</strain>
    </source>
</reference>
<feature type="transmembrane region" description="Helical" evidence="1">
    <location>
        <begin position="6"/>
        <end position="30"/>
    </location>
</feature>
<protein>
    <submittedName>
        <fullName evidence="2">Gx transporter family protein</fullName>
    </submittedName>
</protein>
<evidence type="ECO:0000256" key="1">
    <source>
        <dbReference type="SAM" id="Phobius"/>
    </source>
</evidence>
<organism evidence="2 3">
    <name type="scientific">Variimorphobacter saccharofermentans</name>
    <dbReference type="NCBI Taxonomy" id="2755051"/>
    <lineage>
        <taxon>Bacteria</taxon>
        <taxon>Bacillati</taxon>
        <taxon>Bacillota</taxon>
        <taxon>Clostridia</taxon>
        <taxon>Lachnospirales</taxon>
        <taxon>Lachnospiraceae</taxon>
        <taxon>Variimorphobacter</taxon>
    </lineage>
</organism>
<name>A0A839K0H9_9FIRM</name>
<comment type="caution">
    <text evidence="2">The sequence shown here is derived from an EMBL/GenBank/DDBJ whole genome shotgun (WGS) entry which is preliminary data.</text>
</comment>
<dbReference type="Gene3D" id="1.10.1760.20">
    <property type="match status" value="1"/>
</dbReference>
<evidence type="ECO:0000313" key="3">
    <source>
        <dbReference type="Proteomes" id="UP000574276"/>
    </source>
</evidence>
<keyword evidence="1" id="KW-1133">Transmembrane helix</keyword>
<keyword evidence="1" id="KW-0472">Membrane</keyword>
<dbReference type="Proteomes" id="UP000574276">
    <property type="component" value="Unassembled WGS sequence"/>
</dbReference>
<keyword evidence="3" id="KW-1185">Reference proteome</keyword>
<keyword evidence="1" id="KW-0812">Transmembrane</keyword>
<dbReference type="EMBL" id="JACEGA010000001">
    <property type="protein sequence ID" value="MBB2183126.1"/>
    <property type="molecule type" value="Genomic_DNA"/>
</dbReference>
<feature type="transmembrane region" description="Helical" evidence="1">
    <location>
        <begin position="77"/>
        <end position="94"/>
    </location>
</feature>
<accession>A0A839K0H9</accession>
<dbReference type="PIRSF" id="PIRSF027391">
    <property type="entry name" value="Hpre_diP_synt_I"/>
    <property type="match status" value="1"/>
</dbReference>
<feature type="transmembrane region" description="Helical" evidence="1">
    <location>
        <begin position="101"/>
        <end position="124"/>
    </location>
</feature>
<feature type="transmembrane region" description="Helical" evidence="1">
    <location>
        <begin position="130"/>
        <end position="156"/>
    </location>
</feature>
<sequence length="162" mass="17220">MKPKKIATYGLLVALAFILSYIESLFLLPVPVPGIKVGLANLVVITALFVMGVKEAFVLSIIRIILVGFTFGNPSTMLFSLAGGLLSVILMIIFQKSKKLSIVGVSIIGGVSHNIGQILMSIIIVDNINIAYYLPILLISGAITGTVIGILGSIIVKRLKDI</sequence>
<dbReference type="InterPro" id="IPR010898">
    <property type="entry name" value="Hpre_diP_synth_I"/>
</dbReference>
<feature type="transmembrane region" description="Helical" evidence="1">
    <location>
        <begin position="42"/>
        <end position="71"/>
    </location>
</feature>
<gene>
    <name evidence="2" type="ORF">H0486_09565</name>
</gene>
<dbReference type="Pfam" id="PF07456">
    <property type="entry name" value="Hpre_diP_synt_I"/>
    <property type="match status" value="1"/>
</dbReference>